<proteinExistence type="predicted"/>
<organism evidence="2">
    <name type="scientific">marine metagenome</name>
    <dbReference type="NCBI Taxonomy" id="408172"/>
    <lineage>
        <taxon>unclassified sequences</taxon>
        <taxon>metagenomes</taxon>
        <taxon>ecological metagenomes</taxon>
    </lineage>
</organism>
<reference evidence="2" key="1">
    <citation type="submission" date="2018-05" db="EMBL/GenBank/DDBJ databases">
        <authorList>
            <person name="Lanie J.A."/>
            <person name="Ng W.-L."/>
            <person name="Kazmierczak K.M."/>
            <person name="Andrzejewski T.M."/>
            <person name="Davidsen T.M."/>
            <person name="Wayne K.J."/>
            <person name="Tettelin H."/>
            <person name="Glass J.I."/>
            <person name="Rusch D."/>
            <person name="Podicherti R."/>
            <person name="Tsui H.-C.T."/>
            <person name="Winkler M.E."/>
        </authorList>
    </citation>
    <scope>NUCLEOTIDE SEQUENCE</scope>
</reference>
<protein>
    <submittedName>
        <fullName evidence="2">Uncharacterized protein</fullName>
    </submittedName>
</protein>
<dbReference type="AlphaFoldDB" id="A0A382III2"/>
<feature type="region of interest" description="Disordered" evidence="1">
    <location>
        <begin position="1"/>
        <end position="32"/>
    </location>
</feature>
<sequence length="32" mass="3531">MNYRFYGGPSLKSLEGMPTKQRGMPGNLSVIT</sequence>
<evidence type="ECO:0000256" key="1">
    <source>
        <dbReference type="SAM" id="MobiDB-lite"/>
    </source>
</evidence>
<accession>A0A382III2</accession>
<gene>
    <name evidence="2" type="ORF">METZ01_LOCUS252202</name>
</gene>
<name>A0A382III2_9ZZZZ</name>
<evidence type="ECO:0000313" key="2">
    <source>
        <dbReference type="EMBL" id="SVB99348.1"/>
    </source>
</evidence>
<dbReference type="EMBL" id="UINC01067566">
    <property type="protein sequence ID" value="SVB99348.1"/>
    <property type="molecule type" value="Genomic_DNA"/>
</dbReference>